<feature type="compositionally biased region" description="Basic and acidic residues" evidence="1">
    <location>
        <begin position="271"/>
        <end position="285"/>
    </location>
</feature>
<gene>
    <name evidence="3" type="ORF">BI308_01360</name>
</gene>
<evidence type="ECO:0000313" key="3">
    <source>
        <dbReference type="EMBL" id="OJJ27166.1"/>
    </source>
</evidence>
<evidence type="ECO:0000259" key="2">
    <source>
        <dbReference type="Pfam" id="PF05685"/>
    </source>
</evidence>
<dbReference type="STRING" id="1925591.BI308_01360"/>
<sequence length="323" mass="36824">MTQSTGKIILPPPFPDHTQLPEEDGTFVKNFQEHPQSILLTDSIGPILEQQHPDGQYAIGQDSGIYWRETQPPQDGAEAPDWFYVPNVPPDIDGQYRRSYVLWRELIAPLIALELASGNGNEERDTTALSQQNLEEKKRPGKFWVYENIIRIPYYGIYVIQTGELEVYNLICGSYERMSPNERGHYPIERLGVELGLWQGNYQNQHQLWLRWWDSEGNLLLTGWEQSALEQMRTEQANSRAEQAESVAQTERERAQEAESRAQEAESVAQTERERAQEAESRAEQAKQAQQGAISRLLAMGLSAEQVAEALNLSVEQVQSIQN</sequence>
<comment type="caution">
    <text evidence="3">The sequence shown here is derived from an EMBL/GenBank/DDBJ whole genome shotgun (WGS) entry which is preliminary data.</text>
</comment>
<protein>
    <recommendedName>
        <fullName evidence="2">Putative restriction endonuclease domain-containing protein</fullName>
    </recommendedName>
</protein>
<dbReference type="InterPro" id="IPR008538">
    <property type="entry name" value="Uma2"/>
</dbReference>
<dbReference type="Pfam" id="PF05685">
    <property type="entry name" value="Uma2"/>
    <property type="match status" value="1"/>
</dbReference>
<name>A0A1L9QX12_9CYAN</name>
<organism evidence="3 4">
    <name type="scientific">Roseofilum reptotaenium AO1-A</name>
    <dbReference type="NCBI Taxonomy" id="1925591"/>
    <lineage>
        <taxon>Bacteria</taxon>
        <taxon>Bacillati</taxon>
        <taxon>Cyanobacteriota</taxon>
        <taxon>Cyanophyceae</taxon>
        <taxon>Desertifilales</taxon>
        <taxon>Desertifilaceae</taxon>
        <taxon>Roseofilum</taxon>
    </lineage>
</organism>
<dbReference type="PANTHER" id="PTHR33352:SF3">
    <property type="entry name" value="SLR1612 PROTEIN"/>
    <property type="match status" value="1"/>
</dbReference>
<accession>A0A1L9QX12</accession>
<dbReference type="PANTHER" id="PTHR33352">
    <property type="entry name" value="SLR1095 PROTEIN"/>
    <property type="match status" value="1"/>
</dbReference>
<proteinExistence type="predicted"/>
<keyword evidence="4" id="KW-1185">Reference proteome</keyword>
<feature type="domain" description="Putative restriction endonuclease" evidence="2">
    <location>
        <begin position="32"/>
        <end position="198"/>
    </location>
</feature>
<dbReference type="EMBL" id="MLAW01000002">
    <property type="protein sequence ID" value="OJJ27166.1"/>
    <property type="molecule type" value="Genomic_DNA"/>
</dbReference>
<reference evidence="3" key="1">
    <citation type="submission" date="2016-10" db="EMBL/GenBank/DDBJ databases">
        <title>CRISPR-Cas defence system in Roseofilum reptotaenium: evidence of a bacteriophage-cyanobacterium arms race in the coral black band disease.</title>
        <authorList>
            <person name="Buerger P."/>
            <person name="Wood-Charlson E.M."/>
            <person name="Weynberg K.D."/>
            <person name="Willis B."/>
            <person name="Van Oppen M.J."/>
        </authorList>
    </citation>
    <scope>NUCLEOTIDE SEQUENCE [LARGE SCALE GENOMIC DNA]</scope>
    <source>
        <strain evidence="3">AO1-A</strain>
    </source>
</reference>
<evidence type="ECO:0000256" key="1">
    <source>
        <dbReference type="SAM" id="MobiDB-lite"/>
    </source>
</evidence>
<feature type="compositionally biased region" description="Basic and acidic residues" evidence="1">
    <location>
        <begin position="250"/>
        <end position="264"/>
    </location>
</feature>
<evidence type="ECO:0000313" key="4">
    <source>
        <dbReference type="Proteomes" id="UP000183940"/>
    </source>
</evidence>
<feature type="region of interest" description="Disordered" evidence="1">
    <location>
        <begin position="232"/>
        <end position="290"/>
    </location>
</feature>
<dbReference type="AlphaFoldDB" id="A0A1L9QX12"/>
<dbReference type="Proteomes" id="UP000183940">
    <property type="component" value="Unassembled WGS sequence"/>
</dbReference>
<feature type="compositionally biased region" description="Polar residues" evidence="1">
    <location>
        <begin position="232"/>
        <end position="241"/>
    </location>
</feature>